<evidence type="ECO:0000256" key="1">
    <source>
        <dbReference type="SAM" id="MobiDB-lite"/>
    </source>
</evidence>
<evidence type="ECO:0000313" key="4">
    <source>
        <dbReference type="Proteomes" id="UP000515703"/>
    </source>
</evidence>
<feature type="transmembrane region" description="Helical" evidence="2">
    <location>
        <begin position="110"/>
        <end position="129"/>
    </location>
</feature>
<accession>A0A7I8DGW3</accession>
<proteinExistence type="predicted"/>
<feature type="transmembrane region" description="Helical" evidence="2">
    <location>
        <begin position="248"/>
        <end position="268"/>
    </location>
</feature>
<dbReference type="RefSeq" id="WP_185258029.1">
    <property type="nucleotide sequence ID" value="NZ_AP023368.1"/>
</dbReference>
<evidence type="ECO:0000313" key="3">
    <source>
        <dbReference type="EMBL" id="BCJ97620.1"/>
    </source>
</evidence>
<keyword evidence="2" id="KW-1133">Transmembrane helix</keyword>
<dbReference type="Proteomes" id="UP000515703">
    <property type="component" value="Chromosome"/>
</dbReference>
<sequence>MMTLLVLRTRLQSLYQKHEIYLKPIFKFIIALIVFETINMNLGYDSRLKQMPIVLALSLLSAFTPSAVLLLLSALVTFLHIYSVSVILSAIILILFIIMYCLFLRFTPRLGLVVLAVPILFYLKIPYTIPLLLGVFSTPVAIIPTCLGVMVYYLVYIIEQAAAIQVNLNLEDTMTIYTYVVNGIKDNSQLLTAMIVFSITILITWLVWKMKFDYAHEIAVAAGCFTTVFGFLIASLKFDTSEKIGTMIIGTIISGLVVVVIQFFYLSLDYSAAEHVQFEDDDYYYYVKAVPKINVTTPQVNVKRFNTQKTQIPGEQFPDDSFPDEEDYEDEDN</sequence>
<name>A0A7I8DGW3_9FIRM</name>
<feature type="compositionally biased region" description="Acidic residues" evidence="1">
    <location>
        <begin position="317"/>
        <end position="333"/>
    </location>
</feature>
<reference evidence="3 4" key="1">
    <citation type="submission" date="2020-08" db="EMBL/GenBank/DDBJ databases">
        <title>Draft genome sequencing of an Anaerocolumna strain isolated from anoxic soil subjected to BSD treatment.</title>
        <authorList>
            <person name="Uek A."/>
            <person name="Tonouchi A."/>
        </authorList>
    </citation>
    <scope>NUCLEOTIDE SEQUENCE [LARGE SCALE GENOMIC DNA]</scope>
    <source>
        <strain evidence="3 4">CTTW</strain>
    </source>
</reference>
<feature type="transmembrane region" description="Helical" evidence="2">
    <location>
        <begin position="214"/>
        <end position="236"/>
    </location>
</feature>
<keyword evidence="4" id="KW-1185">Reference proteome</keyword>
<reference evidence="3 4" key="2">
    <citation type="submission" date="2020-08" db="EMBL/GenBank/DDBJ databases">
        <authorList>
            <person name="Ueki A."/>
            <person name="Tonouchi A."/>
        </authorList>
    </citation>
    <scope>NUCLEOTIDE SEQUENCE [LARGE SCALE GENOMIC DNA]</scope>
    <source>
        <strain evidence="3 4">CTTW</strain>
    </source>
</reference>
<dbReference type="EMBL" id="AP023368">
    <property type="protein sequence ID" value="BCJ97620.1"/>
    <property type="molecule type" value="Genomic_DNA"/>
</dbReference>
<feature type="region of interest" description="Disordered" evidence="1">
    <location>
        <begin position="308"/>
        <end position="333"/>
    </location>
</feature>
<gene>
    <name evidence="3" type="ORF">bsdcttw_06610</name>
</gene>
<feature type="transmembrane region" description="Helical" evidence="2">
    <location>
        <begin position="81"/>
        <end position="103"/>
    </location>
</feature>
<organism evidence="3 4">
    <name type="scientific">Anaerocolumna chitinilytica</name>
    <dbReference type="NCBI Taxonomy" id="1727145"/>
    <lineage>
        <taxon>Bacteria</taxon>
        <taxon>Bacillati</taxon>
        <taxon>Bacillota</taxon>
        <taxon>Clostridia</taxon>
        <taxon>Lachnospirales</taxon>
        <taxon>Lachnospiraceae</taxon>
        <taxon>Anaerocolumna</taxon>
    </lineage>
</organism>
<feature type="transmembrane region" description="Helical" evidence="2">
    <location>
        <begin position="190"/>
        <end position="208"/>
    </location>
</feature>
<dbReference type="AlphaFoldDB" id="A0A7I8DGW3"/>
<keyword evidence="2" id="KW-0812">Transmembrane</keyword>
<feature type="transmembrane region" description="Helical" evidence="2">
    <location>
        <begin position="54"/>
        <end position="75"/>
    </location>
</feature>
<feature type="transmembrane region" description="Helical" evidence="2">
    <location>
        <begin position="20"/>
        <end position="42"/>
    </location>
</feature>
<feature type="transmembrane region" description="Helical" evidence="2">
    <location>
        <begin position="135"/>
        <end position="155"/>
    </location>
</feature>
<evidence type="ECO:0000256" key="2">
    <source>
        <dbReference type="SAM" id="Phobius"/>
    </source>
</evidence>
<protein>
    <submittedName>
        <fullName evidence="3">Uncharacterized protein</fullName>
    </submittedName>
</protein>
<keyword evidence="2" id="KW-0472">Membrane</keyword>
<dbReference type="KEGG" id="acht:bsdcttw_06610"/>